<reference evidence="3" key="1">
    <citation type="submission" date="2020-08" db="EMBL/GenBank/DDBJ databases">
        <title>Multicomponent nature underlies the extraordinary mechanical properties of spider dragline silk.</title>
        <authorList>
            <person name="Kono N."/>
            <person name="Nakamura H."/>
            <person name="Mori M."/>
            <person name="Yoshida Y."/>
            <person name="Ohtoshi R."/>
            <person name="Malay A.D."/>
            <person name="Moran D.A.P."/>
            <person name="Tomita M."/>
            <person name="Numata K."/>
            <person name="Arakawa K."/>
        </authorList>
    </citation>
    <scope>NUCLEOTIDE SEQUENCE</scope>
</reference>
<comment type="caution">
    <text evidence="3">The sequence shown here is derived from an EMBL/GenBank/DDBJ whole genome shotgun (WGS) entry which is preliminary data.</text>
</comment>
<keyword evidence="1" id="KW-0479">Metal-binding</keyword>
<dbReference type="PANTHER" id="PTHR42909">
    <property type="entry name" value="ZGC:136858"/>
    <property type="match status" value="1"/>
</dbReference>
<dbReference type="GO" id="GO:0046872">
    <property type="term" value="F:metal ion binding"/>
    <property type="evidence" value="ECO:0007669"/>
    <property type="project" value="UniProtKB-KW"/>
</dbReference>
<dbReference type="PANTHER" id="PTHR42909:SF1">
    <property type="entry name" value="CARBOHYDRATE KINASE PFKB DOMAIN-CONTAINING PROTEIN"/>
    <property type="match status" value="1"/>
</dbReference>
<dbReference type="GO" id="GO:0005737">
    <property type="term" value="C:cytoplasm"/>
    <property type="evidence" value="ECO:0007669"/>
    <property type="project" value="TreeGrafter"/>
</dbReference>
<name>A0A8X6XNG9_9ARAC</name>
<proteinExistence type="predicted"/>
<dbReference type="OrthoDB" id="198885at2759"/>
<dbReference type="GO" id="GO:0004730">
    <property type="term" value="F:pseudouridylate synthase activity"/>
    <property type="evidence" value="ECO:0007669"/>
    <property type="project" value="TreeGrafter"/>
</dbReference>
<sequence length="156" mass="17014">MVLFQMDGRTLDGKVESTAGGVGRNLADCLSRLELNPFFVSNVGSQEHAQALFSKMGHMDTSGVKIVPDARTATCIVVLDHGGECLFVIGDMDVHNSLSPEQVEAQRSIMSAAPLVVIDGNIPLKSLDRIFHLCAENRVPDHKVCRIVVLWYTKGH</sequence>
<dbReference type="InterPro" id="IPR011611">
    <property type="entry name" value="PfkB_dom"/>
</dbReference>
<dbReference type="GO" id="GO:0016798">
    <property type="term" value="F:hydrolase activity, acting on glycosyl bonds"/>
    <property type="evidence" value="ECO:0007669"/>
    <property type="project" value="TreeGrafter"/>
</dbReference>
<protein>
    <submittedName>
        <fullName evidence="3">PfkB domain-containing protein</fullName>
    </submittedName>
</protein>
<dbReference type="AlphaFoldDB" id="A0A8X6XNG9"/>
<accession>A0A8X6XNG9</accession>
<evidence type="ECO:0000256" key="1">
    <source>
        <dbReference type="ARBA" id="ARBA00022723"/>
    </source>
</evidence>
<evidence type="ECO:0000259" key="2">
    <source>
        <dbReference type="Pfam" id="PF00294"/>
    </source>
</evidence>
<dbReference type="Gene3D" id="3.40.1190.20">
    <property type="match status" value="1"/>
</dbReference>
<dbReference type="EMBL" id="BMAV01010931">
    <property type="protein sequence ID" value="GFY56376.1"/>
    <property type="molecule type" value="Genomic_DNA"/>
</dbReference>
<keyword evidence="4" id="KW-1185">Reference proteome</keyword>
<dbReference type="SUPFAM" id="SSF53613">
    <property type="entry name" value="Ribokinase-like"/>
    <property type="match status" value="1"/>
</dbReference>
<gene>
    <name evidence="3" type="primary">AVEN_86090_1</name>
    <name evidence="3" type="ORF">TNIN_413771</name>
</gene>
<evidence type="ECO:0000313" key="3">
    <source>
        <dbReference type="EMBL" id="GFY56376.1"/>
    </source>
</evidence>
<feature type="domain" description="Carbohydrate kinase PfkB" evidence="2">
    <location>
        <begin position="13"/>
        <end position="139"/>
    </location>
</feature>
<dbReference type="Pfam" id="PF00294">
    <property type="entry name" value="PfkB"/>
    <property type="match status" value="1"/>
</dbReference>
<evidence type="ECO:0000313" key="4">
    <source>
        <dbReference type="Proteomes" id="UP000886998"/>
    </source>
</evidence>
<dbReference type="GO" id="GO:0006796">
    <property type="term" value="P:phosphate-containing compound metabolic process"/>
    <property type="evidence" value="ECO:0007669"/>
    <property type="project" value="UniProtKB-ARBA"/>
</dbReference>
<dbReference type="Proteomes" id="UP000886998">
    <property type="component" value="Unassembled WGS sequence"/>
</dbReference>
<dbReference type="InterPro" id="IPR029056">
    <property type="entry name" value="Ribokinase-like"/>
</dbReference>
<organism evidence="3 4">
    <name type="scientific">Trichonephila inaurata madagascariensis</name>
    <dbReference type="NCBI Taxonomy" id="2747483"/>
    <lineage>
        <taxon>Eukaryota</taxon>
        <taxon>Metazoa</taxon>
        <taxon>Ecdysozoa</taxon>
        <taxon>Arthropoda</taxon>
        <taxon>Chelicerata</taxon>
        <taxon>Arachnida</taxon>
        <taxon>Araneae</taxon>
        <taxon>Araneomorphae</taxon>
        <taxon>Entelegynae</taxon>
        <taxon>Araneoidea</taxon>
        <taxon>Nephilidae</taxon>
        <taxon>Trichonephila</taxon>
        <taxon>Trichonephila inaurata</taxon>
    </lineage>
</organism>